<evidence type="ECO:0000313" key="2">
    <source>
        <dbReference type="Proteomes" id="UP000054563"/>
    </source>
</evidence>
<evidence type="ECO:0000313" key="1">
    <source>
        <dbReference type="EMBL" id="KMU89261.1"/>
    </source>
</evidence>
<gene>
    <name evidence="1" type="ORF">CIHG_06931</name>
</gene>
<protein>
    <submittedName>
        <fullName evidence="1">Uncharacterized protein</fullName>
    </submittedName>
</protein>
<organism evidence="1 2">
    <name type="scientific">Coccidioides immitis H538.4</name>
    <dbReference type="NCBI Taxonomy" id="396776"/>
    <lineage>
        <taxon>Eukaryota</taxon>
        <taxon>Fungi</taxon>
        <taxon>Dikarya</taxon>
        <taxon>Ascomycota</taxon>
        <taxon>Pezizomycotina</taxon>
        <taxon>Eurotiomycetes</taxon>
        <taxon>Eurotiomycetidae</taxon>
        <taxon>Onygenales</taxon>
        <taxon>Onygenaceae</taxon>
        <taxon>Coccidioides</taxon>
    </lineage>
</organism>
<name>A0A0J8RXF0_COCIT</name>
<reference evidence="2" key="1">
    <citation type="journal article" date="2010" name="Genome Res.">
        <title>Population genomic sequencing of Coccidioides fungi reveals recent hybridization and transposon control.</title>
        <authorList>
            <person name="Neafsey D.E."/>
            <person name="Barker B.M."/>
            <person name="Sharpton T.J."/>
            <person name="Stajich J.E."/>
            <person name="Park D.J."/>
            <person name="Whiston E."/>
            <person name="Hung C.-Y."/>
            <person name="McMahan C."/>
            <person name="White J."/>
            <person name="Sykes S."/>
            <person name="Heiman D."/>
            <person name="Young S."/>
            <person name="Zeng Q."/>
            <person name="Abouelleil A."/>
            <person name="Aftuck L."/>
            <person name="Bessette D."/>
            <person name="Brown A."/>
            <person name="FitzGerald M."/>
            <person name="Lui A."/>
            <person name="Macdonald J.P."/>
            <person name="Priest M."/>
            <person name="Orbach M.J."/>
            <person name="Galgiani J.N."/>
            <person name="Kirkland T.N."/>
            <person name="Cole G.T."/>
            <person name="Birren B.W."/>
            <person name="Henn M.R."/>
            <person name="Taylor J.W."/>
            <person name="Rounsley S.D."/>
        </authorList>
    </citation>
    <scope>NUCLEOTIDE SEQUENCE [LARGE SCALE GENOMIC DNA]</scope>
    <source>
        <strain evidence="2">H538.4</strain>
    </source>
</reference>
<dbReference type="Proteomes" id="UP000054563">
    <property type="component" value="Unassembled WGS sequence"/>
</dbReference>
<accession>A0A0J8RXF0</accession>
<dbReference type="VEuPathDB" id="FungiDB:CIHG_06931"/>
<dbReference type="AlphaFoldDB" id="A0A0J8RXF0"/>
<dbReference type="EMBL" id="DS017011">
    <property type="protein sequence ID" value="KMU89261.1"/>
    <property type="molecule type" value="Genomic_DNA"/>
</dbReference>
<sequence>MVPRGQSARLQVKSRPKPLVKNYGAFGPDWFIMDFLVDLKEPSVSLATGGDGGLALAQSLFLMLSSVTQRIGDSEVPFDAIIATVTGRSALRQANSNPTGLFLARNLVDEPYFSVQKTGSARETIWSMKVWYRGWGLPESL</sequence>
<proteinExistence type="predicted"/>